<evidence type="ECO:0000313" key="2">
    <source>
        <dbReference type="EMBL" id="VFK34424.1"/>
    </source>
</evidence>
<dbReference type="EMBL" id="CAADGH010000070">
    <property type="protein sequence ID" value="VFK76701.1"/>
    <property type="molecule type" value="Genomic_DNA"/>
</dbReference>
<organism evidence="1">
    <name type="scientific">Candidatus Kentrum sp. MB</name>
    <dbReference type="NCBI Taxonomy" id="2138164"/>
    <lineage>
        <taxon>Bacteria</taxon>
        <taxon>Pseudomonadati</taxon>
        <taxon>Pseudomonadota</taxon>
        <taxon>Gammaproteobacteria</taxon>
        <taxon>Candidatus Kentrum</taxon>
    </lineage>
</organism>
<reference evidence="1" key="1">
    <citation type="submission" date="2019-02" db="EMBL/GenBank/DDBJ databases">
        <authorList>
            <person name="Gruber-Vodicka R. H."/>
            <person name="Seah K. B. B."/>
        </authorList>
    </citation>
    <scope>NUCLEOTIDE SEQUENCE</scope>
    <source>
        <strain evidence="1">BECK_BZ197</strain>
        <strain evidence="3">BECK_BZ198</strain>
        <strain evidence="2">BECK_BZ199</strain>
    </source>
</reference>
<dbReference type="AlphaFoldDB" id="A0A450XMG3"/>
<evidence type="ECO:0000313" key="1">
    <source>
        <dbReference type="EMBL" id="VFK30446.1"/>
    </source>
</evidence>
<accession>A0A450XMG3</accession>
<name>A0A450XMG3_9GAMM</name>
<dbReference type="EMBL" id="CAADFO010000065">
    <property type="protein sequence ID" value="VFK30446.1"/>
    <property type="molecule type" value="Genomic_DNA"/>
</dbReference>
<proteinExistence type="predicted"/>
<sequence length="73" mass="8574">MINTWIQPPYWKKNTGFKRNLPRKPVYDVDVRKYTELCHKIVINAAKKYGLTLKYGQRKGGEIEPMVPRPEGL</sequence>
<protein>
    <submittedName>
        <fullName evidence="1">Uncharacterized protein</fullName>
    </submittedName>
</protein>
<gene>
    <name evidence="1" type="ORF">BECKMB1821G_GA0114241_10655</name>
    <name evidence="3" type="ORF">BECKMB1821H_GA0114242_10705</name>
    <name evidence="2" type="ORF">BECKMB1821I_GA0114274_107117</name>
</gene>
<dbReference type="EMBL" id="CAADFQ010000071">
    <property type="protein sequence ID" value="VFK34424.1"/>
    <property type="molecule type" value="Genomic_DNA"/>
</dbReference>
<evidence type="ECO:0000313" key="3">
    <source>
        <dbReference type="EMBL" id="VFK76701.1"/>
    </source>
</evidence>